<keyword evidence="3" id="KW-0624">Polysaccharide degradation</keyword>
<accession>A0AA39L4X2</accession>
<evidence type="ECO:0000256" key="8">
    <source>
        <dbReference type="ARBA" id="ARBA00023157"/>
    </source>
</evidence>
<evidence type="ECO:0000256" key="9">
    <source>
        <dbReference type="ARBA" id="ARBA00034075"/>
    </source>
</evidence>
<dbReference type="GO" id="GO:0046872">
    <property type="term" value="F:metal ion binding"/>
    <property type="evidence" value="ECO:0007669"/>
    <property type="project" value="UniProtKB-KW"/>
</dbReference>
<dbReference type="EC" id="3.1.1.-" evidence="10"/>
<comment type="catalytic activity">
    <reaction evidence="9">
        <text>feruloyl-polysaccharide + H2O = ferulate + polysaccharide.</text>
        <dbReference type="EC" id="3.1.1.73"/>
    </reaction>
</comment>
<feature type="signal peptide" evidence="10">
    <location>
        <begin position="1"/>
        <end position="19"/>
    </location>
</feature>
<evidence type="ECO:0000256" key="6">
    <source>
        <dbReference type="ARBA" id="ARBA00022801"/>
    </source>
</evidence>
<proteinExistence type="inferred from homology"/>
<reference evidence="11" key="1">
    <citation type="submission" date="2022-10" db="EMBL/GenBank/DDBJ databases">
        <title>Determination and structural analysis of whole genome sequence of Sarocladium strictum F4-1.</title>
        <authorList>
            <person name="Hu L."/>
            <person name="Jiang Y."/>
        </authorList>
    </citation>
    <scope>NUCLEOTIDE SEQUENCE</scope>
    <source>
        <strain evidence="11">F4-1</strain>
    </source>
</reference>
<protein>
    <recommendedName>
        <fullName evidence="10">Carboxylic ester hydrolase</fullName>
        <ecNumber evidence="10">3.1.1.-</ecNumber>
    </recommendedName>
</protein>
<keyword evidence="5 10" id="KW-0732">Signal</keyword>
<evidence type="ECO:0000256" key="3">
    <source>
        <dbReference type="ARBA" id="ARBA00022651"/>
    </source>
</evidence>
<dbReference type="Gene3D" id="3.40.50.1820">
    <property type="entry name" value="alpha/beta hydrolase"/>
    <property type="match status" value="1"/>
</dbReference>
<dbReference type="PANTHER" id="PTHR33938">
    <property type="entry name" value="FERULOYL ESTERASE B-RELATED"/>
    <property type="match status" value="1"/>
</dbReference>
<comment type="caution">
    <text evidence="11">The sequence shown here is derived from an EMBL/GenBank/DDBJ whole genome shotgun (WGS) entry which is preliminary data.</text>
</comment>
<organism evidence="11 12">
    <name type="scientific">Sarocladium strictum</name>
    <name type="common">Black bundle disease fungus</name>
    <name type="synonym">Acremonium strictum</name>
    <dbReference type="NCBI Taxonomy" id="5046"/>
    <lineage>
        <taxon>Eukaryota</taxon>
        <taxon>Fungi</taxon>
        <taxon>Dikarya</taxon>
        <taxon>Ascomycota</taxon>
        <taxon>Pezizomycotina</taxon>
        <taxon>Sordariomycetes</taxon>
        <taxon>Hypocreomycetidae</taxon>
        <taxon>Hypocreales</taxon>
        <taxon>Sarocladiaceae</taxon>
        <taxon>Sarocladium</taxon>
    </lineage>
</organism>
<feature type="chain" id="PRO_5041486356" description="Carboxylic ester hydrolase" evidence="10">
    <location>
        <begin position="20"/>
        <end position="522"/>
    </location>
</feature>
<dbReference type="Proteomes" id="UP001175261">
    <property type="component" value="Unassembled WGS sequence"/>
</dbReference>
<comment type="similarity">
    <text evidence="1 10">Belongs to the tannase family.</text>
</comment>
<dbReference type="InterPro" id="IPR029058">
    <property type="entry name" value="AB_hydrolase_fold"/>
</dbReference>
<dbReference type="PANTHER" id="PTHR33938:SF15">
    <property type="entry name" value="FERULOYL ESTERASE B-RELATED"/>
    <property type="match status" value="1"/>
</dbReference>
<keyword evidence="4" id="KW-0479">Metal-binding</keyword>
<keyword evidence="8" id="KW-1015">Disulfide bond</keyword>
<evidence type="ECO:0000256" key="2">
    <source>
        <dbReference type="ARBA" id="ARBA00022487"/>
    </source>
</evidence>
<evidence type="ECO:0000313" key="11">
    <source>
        <dbReference type="EMBL" id="KAK0384272.1"/>
    </source>
</evidence>
<keyword evidence="12" id="KW-1185">Reference proteome</keyword>
<dbReference type="Pfam" id="PF07519">
    <property type="entry name" value="Tannase"/>
    <property type="match status" value="2"/>
</dbReference>
<evidence type="ECO:0000313" key="12">
    <source>
        <dbReference type="Proteomes" id="UP001175261"/>
    </source>
</evidence>
<dbReference type="GO" id="GO:0045493">
    <property type="term" value="P:xylan catabolic process"/>
    <property type="evidence" value="ECO:0007669"/>
    <property type="project" value="UniProtKB-KW"/>
</dbReference>
<keyword evidence="3" id="KW-0858">Xylan degradation</keyword>
<evidence type="ECO:0000256" key="1">
    <source>
        <dbReference type="ARBA" id="ARBA00006249"/>
    </source>
</evidence>
<gene>
    <name evidence="11" type="ORF">NLU13_8360</name>
</gene>
<dbReference type="EMBL" id="JAPDFR010000008">
    <property type="protein sequence ID" value="KAK0384272.1"/>
    <property type="molecule type" value="Genomic_DNA"/>
</dbReference>
<evidence type="ECO:0000256" key="5">
    <source>
        <dbReference type="ARBA" id="ARBA00022729"/>
    </source>
</evidence>
<keyword evidence="6 10" id="KW-0378">Hydrolase</keyword>
<dbReference type="InterPro" id="IPR011118">
    <property type="entry name" value="Tannase/feruloyl_esterase"/>
</dbReference>
<dbReference type="GO" id="GO:0030600">
    <property type="term" value="F:feruloyl esterase activity"/>
    <property type="evidence" value="ECO:0007669"/>
    <property type="project" value="UniProtKB-EC"/>
</dbReference>
<dbReference type="SUPFAM" id="SSF53474">
    <property type="entry name" value="alpha/beta-Hydrolases"/>
    <property type="match status" value="1"/>
</dbReference>
<dbReference type="AlphaFoldDB" id="A0AA39L4X2"/>
<evidence type="ECO:0000256" key="7">
    <source>
        <dbReference type="ARBA" id="ARBA00022837"/>
    </source>
</evidence>
<evidence type="ECO:0000256" key="4">
    <source>
        <dbReference type="ARBA" id="ARBA00022723"/>
    </source>
</evidence>
<keyword evidence="2" id="KW-0719">Serine esterase</keyword>
<name>A0AA39L4X2_SARSR</name>
<sequence>MKTQLPFLLSLSGLATATAGSFATQCSALAKTLAEKTDNTTITATTYVAAGTTLQEPPRHPSCPPLNATLNYSFCRVQLTAHTGPESAVVLEHWLPLNWTGRYMSTGNGGLGGCIDYEAIAYAARRGFAIVGTNNGHDGNYGEPFYKHPGVVEDFAYRAIRVGTSLGKQITKLFYGKAHKKAYYLGCSTGGRQGFMEAQNVPDEFDGIVAGAPAFDFTGLQVSSGSQIRFTGNNESDTFLTVDEWTMVVNDTLAQCSGLDGLDDDVIEDPDLCQYRPERLLCAPGQKEGCLTPAQVGTVRNTQSPIYDTEGNLVFPRNQPGSNSGPILWSGQPFLYAADWWKYVVYDDPSWDGIVTVKDIEPARKAQIFGIDAYNGDLSGVRDHGTKVLHYHGMEDPIISSDNSARYYNLVQRTMNLQNEELDDFYRYFRISGMAHCTGGAGAYNIGNQEGTQSGDGPESDVVSSIVRWVEQGKAPDYILGTGYRNPATKKGKFQRRHCKYPLRNTYVKGNPDLASSWKCVQ</sequence>
<evidence type="ECO:0000256" key="10">
    <source>
        <dbReference type="RuleBase" id="RU361238"/>
    </source>
</evidence>
<keyword evidence="3" id="KW-0119">Carbohydrate metabolism</keyword>
<keyword evidence="7" id="KW-0106">Calcium</keyword>